<dbReference type="GO" id="GO:0009002">
    <property type="term" value="F:serine-type D-Ala-D-Ala carboxypeptidase activity"/>
    <property type="evidence" value="ECO:0007669"/>
    <property type="project" value="UniProtKB-EC"/>
</dbReference>
<dbReference type="GO" id="GO:0071555">
    <property type="term" value="P:cell wall organization"/>
    <property type="evidence" value="ECO:0007669"/>
    <property type="project" value="TreeGrafter"/>
</dbReference>
<comment type="similarity">
    <text evidence="3">Belongs to the transpeptidase family.</text>
</comment>
<evidence type="ECO:0000256" key="5">
    <source>
        <dbReference type="ARBA" id="ARBA00023136"/>
    </source>
</evidence>
<dbReference type="Gene3D" id="3.40.710.10">
    <property type="entry name" value="DD-peptidase/beta-lactamase superfamily"/>
    <property type="match status" value="1"/>
</dbReference>
<dbReference type="GeneID" id="93683811"/>
<evidence type="ECO:0000313" key="9">
    <source>
        <dbReference type="EMBL" id="KSU86366.1"/>
    </source>
</evidence>
<comment type="caution">
    <text evidence="9">The sequence shown here is derived from an EMBL/GenBank/DDBJ whole genome shotgun (WGS) entry which is preliminary data.</text>
</comment>
<reference evidence="9 10" key="1">
    <citation type="submission" date="2015-11" db="EMBL/GenBank/DDBJ databases">
        <title>Bacillus caseinolyticus sp nov.</title>
        <authorList>
            <person name="Dastager S.G."/>
            <person name="Mawlankar R."/>
        </authorList>
    </citation>
    <scope>NUCLEOTIDE SEQUENCE [LARGE SCALE GENOMIC DNA]</scope>
    <source>
        <strain evidence="9 10">SGD-V-76</strain>
    </source>
</reference>
<dbReference type="Pfam" id="PF03717">
    <property type="entry name" value="PBP_dimer"/>
    <property type="match status" value="1"/>
</dbReference>
<comment type="subcellular location">
    <subcellularLocation>
        <location evidence="1">Membrane</location>
    </subcellularLocation>
</comment>
<dbReference type="InterPro" id="IPR036138">
    <property type="entry name" value="PBP_dimer_sf"/>
</dbReference>
<gene>
    <name evidence="9" type="ORF">AS180_18960</name>
</gene>
<evidence type="ECO:0000256" key="6">
    <source>
        <dbReference type="ARBA" id="ARBA00034000"/>
    </source>
</evidence>
<feature type="domain" description="Penicillin-binding protein transpeptidase" evidence="7">
    <location>
        <begin position="263"/>
        <end position="576"/>
    </location>
</feature>
<dbReference type="Proteomes" id="UP000053681">
    <property type="component" value="Unassembled WGS sequence"/>
</dbReference>
<accession>A0A0V8JH53</accession>
<proteinExistence type="inferred from homology"/>
<dbReference type="PANTHER" id="PTHR30627">
    <property type="entry name" value="PEPTIDOGLYCAN D,D-TRANSPEPTIDASE"/>
    <property type="match status" value="1"/>
</dbReference>
<dbReference type="InterPro" id="IPR001460">
    <property type="entry name" value="PCN-bd_Tpept"/>
</dbReference>
<dbReference type="RefSeq" id="WP_061784999.1">
    <property type="nucleotide sequence ID" value="NZ_KQ758704.1"/>
</dbReference>
<dbReference type="AlphaFoldDB" id="A0A0V8JH53"/>
<feature type="domain" description="Penicillin-binding protein dimerisation" evidence="8">
    <location>
        <begin position="62"/>
        <end position="217"/>
    </location>
</feature>
<dbReference type="Pfam" id="PF00905">
    <property type="entry name" value="Transpeptidase"/>
    <property type="match status" value="1"/>
</dbReference>
<dbReference type="GO" id="GO:0071972">
    <property type="term" value="F:peptidoglycan L,D-transpeptidase activity"/>
    <property type="evidence" value="ECO:0007669"/>
    <property type="project" value="TreeGrafter"/>
</dbReference>
<evidence type="ECO:0000256" key="3">
    <source>
        <dbReference type="ARBA" id="ARBA00007171"/>
    </source>
</evidence>
<dbReference type="InterPro" id="IPR005311">
    <property type="entry name" value="PBP_dimer"/>
</dbReference>
<name>A0A0V8JH53_9BACI</name>
<evidence type="ECO:0000256" key="2">
    <source>
        <dbReference type="ARBA" id="ARBA00004752"/>
    </source>
</evidence>
<dbReference type="EC" id="3.4.16.4" evidence="4"/>
<comment type="catalytic activity">
    <reaction evidence="6">
        <text>Preferential cleavage: (Ac)2-L-Lys-D-Ala-|-D-Ala. Also transpeptidation of peptidyl-alanyl moieties that are N-acyl substituents of D-alanine.</text>
        <dbReference type="EC" id="3.4.16.4"/>
    </reaction>
</comment>
<protein>
    <recommendedName>
        <fullName evidence="4">serine-type D-Ala-D-Ala carboxypeptidase</fullName>
        <ecNumber evidence="4">3.4.16.4</ecNumber>
    </recommendedName>
</protein>
<keyword evidence="5" id="KW-0472">Membrane</keyword>
<dbReference type="SUPFAM" id="SSF56519">
    <property type="entry name" value="Penicillin binding protein dimerisation domain"/>
    <property type="match status" value="1"/>
</dbReference>
<evidence type="ECO:0000256" key="4">
    <source>
        <dbReference type="ARBA" id="ARBA00012448"/>
    </source>
</evidence>
<organism evidence="9 10">
    <name type="scientific">Priestia veravalensis</name>
    <dbReference type="NCBI Taxonomy" id="1414648"/>
    <lineage>
        <taxon>Bacteria</taxon>
        <taxon>Bacillati</taxon>
        <taxon>Bacillota</taxon>
        <taxon>Bacilli</taxon>
        <taxon>Bacillales</taxon>
        <taxon>Bacillaceae</taxon>
        <taxon>Priestia</taxon>
    </lineage>
</organism>
<dbReference type="SUPFAM" id="SSF56601">
    <property type="entry name" value="beta-lactamase/transpeptidase-like"/>
    <property type="match status" value="1"/>
</dbReference>
<comment type="pathway">
    <text evidence="2">Cell wall biogenesis; peptidoglycan biosynthesis.</text>
</comment>
<evidence type="ECO:0000256" key="1">
    <source>
        <dbReference type="ARBA" id="ARBA00004370"/>
    </source>
</evidence>
<evidence type="ECO:0000259" key="7">
    <source>
        <dbReference type="Pfam" id="PF00905"/>
    </source>
</evidence>
<dbReference type="InterPro" id="IPR012338">
    <property type="entry name" value="Beta-lactam/transpept-like"/>
</dbReference>
<dbReference type="GO" id="GO:0008658">
    <property type="term" value="F:penicillin binding"/>
    <property type="evidence" value="ECO:0007669"/>
    <property type="project" value="InterPro"/>
</dbReference>
<dbReference type="GO" id="GO:0005886">
    <property type="term" value="C:plasma membrane"/>
    <property type="evidence" value="ECO:0007669"/>
    <property type="project" value="TreeGrafter"/>
</dbReference>
<dbReference type="EMBL" id="LNQP01000090">
    <property type="protein sequence ID" value="KSU86366.1"/>
    <property type="molecule type" value="Genomic_DNA"/>
</dbReference>
<dbReference type="Gene3D" id="3.90.1310.10">
    <property type="entry name" value="Penicillin-binding protein 2a (Domain 2)"/>
    <property type="match status" value="1"/>
</dbReference>
<evidence type="ECO:0000313" key="10">
    <source>
        <dbReference type="Proteomes" id="UP000053681"/>
    </source>
</evidence>
<sequence>MRVVRKRMQSILIIIMLLIFLLIGRLVQIQLISTESFSNHNVNLIEESVHQRTQEMVVDDGRGKFIDRNGQSLTSVTNNRLVLFPFLNEMQWPMQQVSTITGISTVEMVTKLKDTKSPVAVGDHLTIDQLKQVNELKIPGVFGVPLKDERPVPIAEHVIGLVRQSQEKIVAQYEDKLKSGELKATTPIGITGMQKTFDEFLLPQQESKLLYHVDRFGGPMFGIDVKYTGDANPFYPVNVKTTLDLTIQEKVEELLEKYNLKEGGVVLLDIEKSNILAMASRPNINQTHPYEEKNKGLYNRMLMPQVPGSVFKTVTAAAAVEEGILTPNMTFNCNQSIYDESLENDHQKGMLSFEESFAQSCNKTFAQLAKQMSEKKPDSLDQYARKLGVTDPVGWSGDVFHFDHFTQLQEGKGTVWKKDANKRVPNAISQTAIGQLDVKLTPLAVANMMATIARGGEKRQVKVVDEIQYKNNTSLYTFKNKKLSGESIKKPTVKELQKLLSQVVQSEDGTGRRFQDLPYSVAGKSGTAEIDVENEIVNKWFAGYFPADKPKYALVVVDLNTKSTISSTNQIFYDIVKEMYDLNHQ</sequence>
<dbReference type="InterPro" id="IPR050515">
    <property type="entry name" value="Beta-lactam/transpept"/>
</dbReference>
<keyword evidence="10" id="KW-1185">Reference proteome</keyword>
<evidence type="ECO:0000259" key="8">
    <source>
        <dbReference type="Pfam" id="PF03717"/>
    </source>
</evidence>
<dbReference type="PANTHER" id="PTHR30627:SF24">
    <property type="entry name" value="PENICILLIN-BINDING PROTEIN 4B"/>
    <property type="match status" value="1"/>
</dbReference>